<protein>
    <recommendedName>
        <fullName evidence="4">Fungal N-terminal domain-containing protein</fullName>
    </recommendedName>
</protein>
<feature type="compositionally biased region" description="Low complexity" evidence="1">
    <location>
        <begin position="211"/>
        <end position="231"/>
    </location>
</feature>
<dbReference type="AlphaFoldDB" id="A0A1J9RIW6"/>
<gene>
    <name evidence="2" type="ORF">BKCO1_37000190</name>
</gene>
<evidence type="ECO:0008006" key="4">
    <source>
        <dbReference type="Google" id="ProtNLM"/>
    </source>
</evidence>
<dbReference type="GeneID" id="31015336"/>
<dbReference type="EMBL" id="MNUE01000037">
    <property type="protein sequence ID" value="OJD32499.1"/>
    <property type="molecule type" value="Genomic_DNA"/>
</dbReference>
<reference evidence="2 3" key="1">
    <citation type="submission" date="2016-10" db="EMBL/GenBank/DDBJ databases">
        <title>Proteomics and genomics reveal pathogen-plant mechanisms compatible with a hemibiotrophic lifestyle of Diplodia corticola.</title>
        <authorList>
            <person name="Fernandes I."/>
            <person name="De Jonge R."/>
            <person name="Van De Peer Y."/>
            <person name="Devreese B."/>
            <person name="Alves A."/>
            <person name="Esteves A.C."/>
        </authorList>
    </citation>
    <scope>NUCLEOTIDE SEQUENCE [LARGE SCALE GENOMIC DNA]</scope>
    <source>
        <strain evidence="2 3">CBS 112549</strain>
    </source>
</reference>
<dbReference type="OrthoDB" id="4778843at2759"/>
<dbReference type="Proteomes" id="UP000183809">
    <property type="component" value="Unassembled WGS sequence"/>
</dbReference>
<name>A0A1J9RIW6_9PEZI</name>
<feature type="compositionally biased region" description="Polar residues" evidence="1">
    <location>
        <begin position="141"/>
        <end position="153"/>
    </location>
</feature>
<evidence type="ECO:0000256" key="1">
    <source>
        <dbReference type="SAM" id="MobiDB-lite"/>
    </source>
</evidence>
<comment type="caution">
    <text evidence="2">The sequence shown here is derived from an EMBL/GenBank/DDBJ whole genome shotgun (WGS) entry which is preliminary data.</text>
</comment>
<organism evidence="2 3">
    <name type="scientific">Diplodia corticola</name>
    <dbReference type="NCBI Taxonomy" id="236234"/>
    <lineage>
        <taxon>Eukaryota</taxon>
        <taxon>Fungi</taxon>
        <taxon>Dikarya</taxon>
        <taxon>Ascomycota</taxon>
        <taxon>Pezizomycotina</taxon>
        <taxon>Dothideomycetes</taxon>
        <taxon>Dothideomycetes incertae sedis</taxon>
        <taxon>Botryosphaeriales</taxon>
        <taxon>Botryosphaeriaceae</taxon>
        <taxon>Diplodia</taxon>
    </lineage>
</organism>
<evidence type="ECO:0000313" key="2">
    <source>
        <dbReference type="EMBL" id="OJD32499.1"/>
    </source>
</evidence>
<feature type="compositionally biased region" description="Basic and acidic residues" evidence="1">
    <location>
        <begin position="168"/>
        <end position="178"/>
    </location>
</feature>
<keyword evidence="3" id="KW-1185">Reference proteome</keyword>
<evidence type="ECO:0000313" key="3">
    <source>
        <dbReference type="Proteomes" id="UP000183809"/>
    </source>
</evidence>
<sequence length="295" mass="32138">MSGIEAFGVAVGAAQLLSSVVSIISAVSTIQTLTREAPHRIRWRSRQLRFLLSVVQSITQDGRLQNASVTEYILAIENQIKYLLQVIDKSRNCLSKTPIKRVWHLFNTEKKVLQGFANLESEKTNLILYITSYENSCGQHTGRMSHSSNNPFNKRSLGTPLSSPADTKMSDTHMHDTNDITGSAESEIRETSGTALARRPTGVPAPPMPPALSRMSPNTASAAATTETTSLASATGIRNTYSDVRVNGKTTDLLGGSEHNGTDMSVDNRFKRLHIEGESHTGLVLGTKLTRQSES</sequence>
<accession>A0A1J9RIW6</accession>
<proteinExistence type="predicted"/>
<feature type="region of interest" description="Disordered" evidence="1">
    <location>
        <begin position="141"/>
        <end position="231"/>
    </location>
</feature>
<dbReference type="RefSeq" id="XP_020128759.1">
    <property type="nucleotide sequence ID" value="XM_020275075.1"/>
</dbReference>